<sequence>MIADPALPELEHLTTPEGAAEALAAFGYRPPVDVTVLAHRRGRRAVVRMTHADGDVFCKLMQPEVAHPLAQHHRALRKSGLPVPRVIGYTDGGALFIATSEGTPGPDAVMAAEPEVILDAIDALREQFAEAGLTGPARASVATRIDWFLEQLMVALPQHRAELEDLSLTLGPVQHAPTSRLQGIHGDLHIGQLFFEDGRVSGVIDVDTAGLGEPENDAANFIGHAIASALINDEAGYSDAAQALGLLADAADRRWIHSSRARALTAVHLIGHAHRAVMIENAERALKLIRMAQRAARGRG</sequence>
<dbReference type="RefSeq" id="WP_086990766.1">
    <property type="nucleotide sequence ID" value="NZ_FUHU01000010.1"/>
</dbReference>
<dbReference type="OrthoDB" id="3837844at2"/>
<dbReference type="InterPro" id="IPR011009">
    <property type="entry name" value="Kinase-like_dom_sf"/>
</dbReference>
<evidence type="ECO:0000313" key="2">
    <source>
        <dbReference type="EMBL" id="SJM49717.1"/>
    </source>
</evidence>
<dbReference type="Pfam" id="PF01636">
    <property type="entry name" value="APH"/>
    <property type="match status" value="1"/>
</dbReference>
<accession>A0A1R4F1E3</accession>
<dbReference type="Gene3D" id="3.90.1200.10">
    <property type="match status" value="1"/>
</dbReference>
<protein>
    <recommendedName>
        <fullName evidence="1">Aminoglycoside phosphotransferase domain-containing protein</fullName>
    </recommendedName>
</protein>
<evidence type="ECO:0000313" key="3">
    <source>
        <dbReference type="Proteomes" id="UP000195787"/>
    </source>
</evidence>
<dbReference type="InterPro" id="IPR002575">
    <property type="entry name" value="Aminoglycoside_PTrfase"/>
</dbReference>
<gene>
    <name evidence="2" type="ORF">CZ674_02035</name>
</gene>
<dbReference type="EMBL" id="FUHU01000010">
    <property type="protein sequence ID" value="SJM49717.1"/>
    <property type="molecule type" value="Genomic_DNA"/>
</dbReference>
<organism evidence="2 3">
    <name type="scientific">Agrococcus casei LMG 22410</name>
    <dbReference type="NCBI Taxonomy" id="1255656"/>
    <lineage>
        <taxon>Bacteria</taxon>
        <taxon>Bacillati</taxon>
        <taxon>Actinomycetota</taxon>
        <taxon>Actinomycetes</taxon>
        <taxon>Micrococcales</taxon>
        <taxon>Microbacteriaceae</taxon>
        <taxon>Agrococcus</taxon>
    </lineage>
</organism>
<dbReference type="GeneID" id="303171978"/>
<dbReference type="SUPFAM" id="SSF56112">
    <property type="entry name" value="Protein kinase-like (PK-like)"/>
    <property type="match status" value="1"/>
</dbReference>
<name>A0A1R4F1E3_9MICO</name>
<feature type="domain" description="Aminoglycoside phosphotransferase" evidence="1">
    <location>
        <begin position="45"/>
        <end position="222"/>
    </location>
</feature>
<reference evidence="2 3" key="1">
    <citation type="submission" date="2017-02" db="EMBL/GenBank/DDBJ databases">
        <authorList>
            <person name="Peterson S.W."/>
        </authorList>
    </citation>
    <scope>NUCLEOTIDE SEQUENCE [LARGE SCALE GENOMIC DNA]</scope>
    <source>
        <strain evidence="2 3">LMG 22410</strain>
    </source>
</reference>
<dbReference type="Proteomes" id="UP000195787">
    <property type="component" value="Unassembled WGS sequence"/>
</dbReference>
<keyword evidence="3" id="KW-1185">Reference proteome</keyword>
<evidence type="ECO:0000259" key="1">
    <source>
        <dbReference type="Pfam" id="PF01636"/>
    </source>
</evidence>
<proteinExistence type="predicted"/>
<dbReference type="AlphaFoldDB" id="A0A1R4F1E3"/>